<dbReference type="SMART" id="SM00331">
    <property type="entry name" value="PP2C_SIG"/>
    <property type="match status" value="1"/>
</dbReference>
<dbReference type="InterPro" id="IPR013656">
    <property type="entry name" value="PAS_4"/>
</dbReference>
<dbReference type="RefSeq" id="WP_172160060.1">
    <property type="nucleotide sequence ID" value="NZ_CP053564.1"/>
</dbReference>
<keyword evidence="2" id="KW-0175">Coiled coil</keyword>
<evidence type="ECO:0000256" key="1">
    <source>
        <dbReference type="ARBA" id="ARBA00022801"/>
    </source>
</evidence>
<dbReference type="CDD" id="cd16936">
    <property type="entry name" value="HATPase_RsbW-like"/>
    <property type="match status" value="1"/>
</dbReference>
<organism evidence="5 6">
    <name type="scientific">Pseudonocardia broussonetiae</name>
    <dbReference type="NCBI Taxonomy" id="2736640"/>
    <lineage>
        <taxon>Bacteria</taxon>
        <taxon>Bacillati</taxon>
        <taxon>Actinomycetota</taxon>
        <taxon>Actinomycetes</taxon>
        <taxon>Pseudonocardiales</taxon>
        <taxon>Pseudonocardiaceae</taxon>
        <taxon>Pseudonocardia</taxon>
    </lineage>
</organism>
<sequence>MTLEGTEAGHVGDPGVVVGVFEDNPIMMIYMAGPEYRIVAANRAYREWIGRPDLVGSLVRDAYPEVAGQQVFELLDRVYTSGRAHTGQEWRIQVARSADGEPEEMVLDFTVTPRRDGSGEVVGLFLSSVDVTAQVRERRAAQARAEEAQRRYETAREVVAEIQRALLPAGLPVVPQAEVASSYLLAEQDLAAGGDWFDAVVVPDGRLALVVGDVVGHGVAASAVMAQLRAVLAERLAAGAGPAEALDALDRVAARGPGGRAATVCVAVLDPGTGDLSYSTAGHPPPLLLPGGREARFLAPTGAPPLGVRGASGPRAVWRDHLDVGDVLLLHTDGIVERPGRELGASTVELAQVAADAAAGRVPGAGGASPAQRVCTQTLELLVRATGHADDVTLLAVQRRAAPPALEQSVRSEPTALPVTRSALRVWLHGLGVSGADRTMLEHAVGELVTNAVEHAFTHDPAAAADARVRVRGVLTPAGTVQVEVADQGRWVDRETTGSGRGRGLTMAGELTDGLDLDRRAGGTTATVTRRVLTPARLLTVGAALGGVPRPRADPAALPDRLAVLDPPGTGGGVRLVGPIDALTAPDLRDELQRRTRGGTRPLAVDLSGVTYLASAGVAVLHELVGTGRAAPGLLLSAPPGSPADQIMTLTALPHTTAGAGADG</sequence>
<protein>
    <submittedName>
        <fullName evidence="5">SpoIIE family protein phosphatase</fullName>
    </submittedName>
</protein>
<proteinExistence type="predicted"/>
<reference evidence="5 6" key="1">
    <citation type="submission" date="2020-05" db="EMBL/GenBank/DDBJ databases">
        <authorList>
            <person name="Mo P."/>
        </authorList>
    </citation>
    <scope>NUCLEOTIDE SEQUENCE [LARGE SCALE GENOMIC DNA]</scope>
    <source>
        <strain evidence="5 6">Gen01</strain>
    </source>
</reference>
<evidence type="ECO:0000259" key="4">
    <source>
        <dbReference type="PROSITE" id="PS50801"/>
    </source>
</evidence>
<dbReference type="SUPFAM" id="SSF52091">
    <property type="entry name" value="SpoIIaa-like"/>
    <property type="match status" value="1"/>
</dbReference>
<dbReference type="PANTHER" id="PTHR43156:SF2">
    <property type="entry name" value="STAGE II SPORULATION PROTEIN E"/>
    <property type="match status" value="1"/>
</dbReference>
<dbReference type="InterPro" id="IPR001932">
    <property type="entry name" value="PPM-type_phosphatase-like_dom"/>
</dbReference>
<feature type="domain" description="PAC" evidence="3">
    <location>
        <begin position="88"/>
        <end position="143"/>
    </location>
</feature>
<evidence type="ECO:0000313" key="5">
    <source>
        <dbReference type="EMBL" id="QJY47448.1"/>
    </source>
</evidence>
<dbReference type="EMBL" id="CP053564">
    <property type="protein sequence ID" value="QJY47448.1"/>
    <property type="molecule type" value="Genomic_DNA"/>
</dbReference>
<dbReference type="InterPro" id="IPR003594">
    <property type="entry name" value="HATPase_dom"/>
</dbReference>
<dbReference type="Pfam" id="PF08448">
    <property type="entry name" value="PAS_4"/>
    <property type="match status" value="1"/>
</dbReference>
<dbReference type="InterPro" id="IPR036457">
    <property type="entry name" value="PPM-type-like_dom_sf"/>
</dbReference>
<dbReference type="InterPro" id="IPR036513">
    <property type="entry name" value="STAS_dom_sf"/>
</dbReference>
<evidence type="ECO:0000259" key="3">
    <source>
        <dbReference type="PROSITE" id="PS50113"/>
    </source>
</evidence>
<dbReference type="Gene3D" id="3.30.450.20">
    <property type="entry name" value="PAS domain"/>
    <property type="match status" value="1"/>
</dbReference>
<dbReference type="SUPFAM" id="SSF55874">
    <property type="entry name" value="ATPase domain of HSP90 chaperone/DNA topoisomerase II/histidine kinase"/>
    <property type="match status" value="1"/>
</dbReference>
<keyword evidence="1" id="KW-0378">Hydrolase</keyword>
<dbReference type="Gene3D" id="3.30.565.10">
    <property type="entry name" value="Histidine kinase-like ATPase, C-terminal domain"/>
    <property type="match status" value="1"/>
</dbReference>
<dbReference type="InterPro" id="IPR036890">
    <property type="entry name" value="HATPase_C_sf"/>
</dbReference>
<accession>A0A6M6JHD9</accession>
<dbReference type="InterPro" id="IPR052016">
    <property type="entry name" value="Bact_Sigma-Reg"/>
</dbReference>
<dbReference type="PROSITE" id="PS50801">
    <property type="entry name" value="STAS"/>
    <property type="match status" value="1"/>
</dbReference>
<dbReference type="InterPro" id="IPR058548">
    <property type="entry name" value="MlaB-like_STAS"/>
</dbReference>
<dbReference type="InterPro" id="IPR035965">
    <property type="entry name" value="PAS-like_dom_sf"/>
</dbReference>
<dbReference type="KEGG" id="pbro:HOP40_17875"/>
<name>A0A6M6JHD9_9PSEU</name>
<dbReference type="AlphaFoldDB" id="A0A6M6JHD9"/>
<dbReference type="Pfam" id="PF07228">
    <property type="entry name" value="SpoIIE"/>
    <property type="match status" value="1"/>
</dbReference>
<dbReference type="InterPro" id="IPR002645">
    <property type="entry name" value="STAS_dom"/>
</dbReference>
<dbReference type="PANTHER" id="PTHR43156">
    <property type="entry name" value="STAGE II SPORULATION PROTEIN E-RELATED"/>
    <property type="match status" value="1"/>
</dbReference>
<dbReference type="Pfam" id="PF13466">
    <property type="entry name" value="STAS_2"/>
    <property type="match status" value="1"/>
</dbReference>
<dbReference type="CDD" id="cd07043">
    <property type="entry name" value="STAS_anti-anti-sigma_factors"/>
    <property type="match status" value="1"/>
</dbReference>
<dbReference type="Gene3D" id="3.60.40.10">
    <property type="entry name" value="PPM-type phosphatase domain"/>
    <property type="match status" value="1"/>
</dbReference>
<gene>
    <name evidence="5" type="ORF">HOP40_17875</name>
</gene>
<dbReference type="PROSITE" id="PS50113">
    <property type="entry name" value="PAC"/>
    <property type="match status" value="1"/>
</dbReference>
<dbReference type="Proteomes" id="UP000505377">
    <property type="component" value="Chromosome"/>
</dbReference>
<evidence type="ECO:0000256" key="2">
    <source>
        <dbReference type="SAM" id="Coils"/>
    </source>
</evidence>
<dbReference type="SUPFAM" id="SSF81606">
    <property type="entry name" value="PP2C-like"/>
    <property type="match status" value="1"/>
</dbReference>
<dbReference type="Pfam" id="PF13581">
    <property type="entry name" value="HATPase_c_2"/>
    <property type="match status" value="1"/>
</dbReference>
<feature type="domain" description="STAS" evidence="4">
    <location>
        <begin position="574"/>
        <end position="625"/>
    </location>
</feature>
<dbReference type="SUPFAM" id="SSF55785">
    <property type="entry name" value="PYP-like sensor domain (PAS domain)"/>
    <property type="match status" value="1"/>
</dbReference>
<keyword evidence="6" id="KW-1185">Reference proteome</keyword>
<dbReference type="GO" id="GO:0016791">
    <property type="term" value="F:phosphatase activity"/>
    <property type="evidence" value="ECO:0007669"/>
    <property type="project" value="TreeGrafter"/>
</dbReference>
<dbReference type="Gene3D" id="3.30.750.24">
    <property type="entry name" value="STAS domain"/>
    <property type="match status" value="1"/>
</dbReference>
<feature type="coiled-coil region" evidence="2">
    <location>
        <begin position="131"/>
        <end position="165"/>
    </location>
</feature>
<evidence type="ECO:0000313" key="6">
    <source>
        <dbReference type="Proteomes" id="UP000505377"/>
    </source>
</evidence>
<dbReference type="InterPro" id="IPR000700">
    <property type="entry name" value="PAS-assoc_C"/>
</dbReference>